<evidence type="ECO:0000313" key="1">
    <source>
        <dbReference type="EMBL" id="GAA0863521.1"/>
    </source>
</evidence>
<dbReference type="RefSeq" id="WP_346044151.1">
    <property type="nucleotide sequence ID" value="NZ_BAAACP010000007.1"/>
</dbReference>
<sequence length="200" mass="23604">MTYDMQYFTKNRKLKLEEYDDQGNLIDTIEFDNNELGNFLISKISSYNGFSVSRYAERHYFKGQQLELFKQILWATGYGGDLLTPENIKTIEDIFKNNTLPQIKFALNLKNYIYDDISLNFSMSDSSKIKNLNFYQILEWTSTSPGIWYAIDDKGNKGMAYLKEPTKKQAKYQRSKNGKRIVFLSFKDWKEHLVLEDELK</sequence>
<comment type="caution">
    <text evidence="1">The sequence shown here is derived from an EMBL/GenBank/DDBJ whole genome shotgun (WGS) entry which is preliminary data.</text>
</comment>
<dbReference type="EMBL" id="BAAACP010000007">
    <property type="protein sequence ID" value="GAA0863521.1"/>
    <property type="molecule type" value="Genomic_DNA"/>
</dbReference>
<dbReference type="Proteomes" id="UP001400965">
    <property type="component" value="Unassembled WGS sequence"/>
</dbReference>
<protein>
    <submittedName>
        <fullName evidence="1">Uncharacterized protein</fullName>
    </submittedName>
</protein>
<accession>A0ABN1M2Q1</accession>
<gene>
    <name evidence="1" type="ORF">GCM10008917_13290</name>
</gene>
<evidence type="ECO:0000313" key="2">
    <source>
        <dbReference type="Proteomes" id="UP001400965"/>
    </source>
</evidence>
<name>A0ABN1M2Q1_9FIRM</name>
<keyword evidence="2" id="KW-1185">Reference proteome</keyword>
<proteinExistence type="predicted"/>
<reference evidence="1 2" key="1">
    <citation type="journal article" date="2019" name="Int. J. Syst. Evol. Microbiol.">
        <title>The Global Catalogue of Microorganisms (GCM) 10K type strain sequencing project: providing services to taxonomists for standard genome sequencing and annotation.</title>
        <authorList>
            <consortium name="The Broad Institute Genomics Platform"/>
            <consortium name="The Broad Institute Genome Sequencing Center for Infectious Disease"/>
            <person name="Wu L."/>
            <person name="Ma J."/>
        </authorList>
    </citation>
    <scope>NUCLEOTIDE SEQUENCE [LARGE SCALE GENOMIC DNA]</scope>
    <source>
        <strain evidence="1 2">JCM 6486</strain>
    </source>
</reference>
<organism evidence="1 2">
    <name type="scientific">Paraclostridium tenue</name>
    <dbReference type="NCBI Taxonomy" id="1737"/>
    <lineage>
        <taxon>Bacteria</taxon>
        <taxon>Bacillati</taxon>
        <taxon>Bacillota</taxon>
        <taxon>Clostridia</taxon>
        <taxon>Peptostreptococcales</taxon>
        <taxon>Peptostreptococcaceae</taxon>
        <taxon>Paraclostridium</taxon>
    </lineage>
</organism>